<accession>A0A819LA13</accession>
<feature type="chain" id="PRO_5032891058" description="Transmembrane protein" evidence="3">
    <location>
        <begin position="18"/>
        <end position="1191"/>
    </location>
</feature>
<feature type="coiled-coil region" evidence="1">
    <location>
        <begin position="245"/>
        <end position="332"/>
    </location>
</feature>
<evidence type="ECO:0000313" key="4">
    <source>
        <dbReference type="EMBL" id="CAF3958758.1"/>
    </source>
</evidence>
<evidence type="ECO:0000313" key="5">
    <source>
        <dbReference type="Proteomes" id="UP000663866"/>
    </source>
</evidence>
<keyword evidence="1" id="KW-0175">Coiled coil</keyword>
<feature type="region of interest" description="Disordered" evidence="2">
    <location>
        <begin position="1168"/>
        <end position="1191"/>
    </location>
</feature>
<dbReference type="Gene3D" id="1.20.1170.10">
    <property type="match status" value="1"/>
</dbReference>
<dbReference type="AlphaFoldDB" id="A0A819LA13"/>
<evidence type="ECO:0000256" key="2">
    <source>
        <dbReference type="SAM" id="MobiDB-lite"/>
    </source>
</evidence>
<dbReference type="PANTHER" id="PTHR33488:SF2">
    <property type="entry name" value="EARLY ENDOSOME ANTIGEN 1-LIKE"/>
    <property type="match status" value="1"/>
</dbReference>
<proteinExistence type="predicted"/>
<dbReference type="PANTHER" id="PTHR33488">
    <property type="entry name" value="ZGC:162509"/>
    <property type="match status" value="1"/>
</dbReference>
<reference evidence="4" key="1">
    <citation type="submission" date="2021-02" db="EMBL/GenBank/DDBJ databases">
        <authorList>
            <person name="Nowell W R."/>
        </authorList>
    </citation>
    <scope>NUCLEOTIDE SEQUENCE</scope>
</reference>
<feature type="signal peptide" evidence="3">
    <location>
        <begin position="1"/>
        <end position="17"/>
    </location>
</feature>
<feature type="compositionally biased region" description="Basic and acidic residues" evidence="2">
    <location>
        <begin position="1182"/>
        <end position="1191"/>
    </location>
</feature>
<sequence>MFLHLLFVFILLNECKGSTDVQWYRDELTIKVVPAYQAAYRMLNDDIIQPILNFNESFGDTEASTTIIVHPQHDEQYTTIYSTEEVAEENITVKQNLYEPTTIENINNDDRVETEQATEETTQNESLHNDNLMIDADIHQTTEIELEEAQTTPKSHYDDWTLFSKELSDNETHDSLDTIEHLNEKIIVDHLQVEDLNSTLIPATVDRETAEDAISELKQFSSEENRLQVLVDKIRIAANGVYTNLKNASSECEQLRTKLNEAIATAVIVVSKQEQLCREVNTTIKQLTLDIQNQEQQVAFAQQVVNERQAAVATAERELRDAEDRVEKARLCRGKRLIGGWWRKNVEKPVVQAVRHVVIKPVCSVINMGGIDAAKDARSSAQRMFGEAQQRLSNERQRLSQKRAELSDVQVRRNVAEERRQALTLTLSELQNKYEVISSFTQQFLDVSTHLTIVRGNSQTLNVEIKRLLDFELVIQPLNSLAQKMIKDELMPKFGFEISAIILLKTASADFALSHYRQRRAASKIDISLKKPVINALTERTSIDDPWERCMIIAPMTIQLLGQLLVVSSKTDVSFQEFSPNRSYKYIRNPQSLRATLVQISNDGYQAFLSAHSAMNTIQLNMLQIPKHIKTALKLLSGNSPPSVLKKLLPQVLQNLEDTGNECVELSNNTRHEFLQVMLLLGEVIEVTATTQSLHEEQIRKNEREIAALRTIEDGMKTEEEFRMQRYKEASDSVKRAEDSYYAALRAIPTGFKAILQDFSRGMLNMVPTLLGGIAAGPGGAVAAAVLKPNFGSSGQGDSSNPSNKTALKQVLSVGHSQTLVMANQFSNSLQKFIKDVSSTSQNSTVLKGYATTFKMFREFITSLSDNPAKQTAIDLMKRTENLVEEELARVNQKKKKPEINNAWIEQLQDIAEQLKPLQTAAEFTDPKTTGQTLTNIGNHPAYGARDSSKNELFKAQLAQANLVDMKRFQDEQAASYLALLGEMRKLSSQMVAINFTTLQYKEIVTMLEKALDLLGRLRLQWNNFVLFFTDMSAKIKNMIKGPLRRFLQISRASSDTTGAARMQLIGTLKDDTFGIHREAYVLFVMSRTYYDVSSQYLMGRLAGLSTMLAAKTDEDRSKMMKSIEKDTNSTLEQVEEMIRERKQAFDTEMEKKNAELVSLITQLGGHDESNKSAIKKGQKLIRTDDEWGDD</sequence>
<comment type="caution">
    <text evidence="4">The sequence shown here is derived from an EMBL/GenBank/DDBJ whole genome shotgun (WGS) entry which is preliminary data.</text>
</comment>
<feature type="coiled-coil region" evidence="1">
    <location>
        <begin position="385"/>
        <end position="433"/>
    </location>
</feature>
<name>A0A819LA13_9BILA</name>
<organism evidence="4 5">
    <name type="scientific">Rotaria magnacalcarata</name>
    <dbReference type="NCBI Taxonomy" id="392030"/>
    <lineage>
        <taxon>Eukaryota</taxon>
        <taxon>Metazoa</taxon>
        <taxon>Spiralia</taxon>
        <taxon>Gnathifera</taxon>
        <taxon>Rotifera</taxon>
        <taxon>Eurotatoria</taxon>
        <taxon>Bdelloidea</taxon>
        <taxon>Philodinida</taxon>
        <taxon>Philodinidae</taxon>
        <taxon>Rotaria</taxon>
    </lineage>
</organism>
<evidence type="ECO:0000256" key="1">
    <source>
        <dbReference type="SAM" id="Coils"/>
    </source>
</evidence>
<dbReference type="EMBL" id="CAJOBG010001791">
    <property type="protein sequence ID" value="CAF3958758.1"/>
    <property type="molecule type" value="Genomic_DNA"/>
</dbReference>
<keyword evidence="5" id="KW-1185">Reference proteome</keyword>
<protein>
    <recommendedName>
        <fullName evidence="6">Transmembrane protein</fullName>
    </recommendedName>
</protein>
<keyword evidence="3" id="KW-0732">Signal</keyword>
<evidence type="ECO:0008006" key="6">
    <source>
        <dbReference type="Google" id="ProtNLM"/>
    </source>
</evidence>
<dbReference type="Proteomes" id="UP000663866">
    <property type="component" value="Unassembled WGS sequence"/>
</dbReference>
<evidence type="ECO:0000256" key="3">
    <source>
        <dbReference type="SAM" id="SignalP"/>
    </source>
</evidence>
<gene>
    <name evidence="4" type="ORF">OVN521_LOCUS12676</name>
</gene>